<dbReference type="Proteomes" id="UP000310200">
    <property type="component" value="Unassembled WGS sequence"/>
</dbReference>
<dbReference type="AlphaFoldDB" id="A0A4S2KE53"/>
<proteinExistence type="predicted"/>
<comment type="caution">
    <text evidence="2">The sequence shown here is derived from an EMBL/GenBank/DDBJ whole genome shotgun (WGS) entry which is preliminary data.</text>
</comment>
<protein>
    <submittedName>
        <fullName evidence="2">Uncharacterized protein</fullName>
    </submittedName>
</protein>
<evidence type="ECO:0000313" key="2">
    <source>
        <dbReference type="EMBL" id="TGZ46039.1"/>
    </source>
</evidence>
<sequence length="162" mass="17710">MWPKESPASSRSLSHSPRASPEPRSRRVPRRIRRREPRGVPFPTCPTTPLPAAARRSTLAVRADLAIQHNWPLTEITDTCATHSLYAMFSCTAHHSLTGVTGRWRLDGRAGGGRRGIIGRCCTLPSPLASSSCYDVTPHSTVPHHGLTGSDGTRNVNEDLTR</sequence>
<evidence type="ECO:0000256" key="1">
    <source>
        <dbReference type="SAM" id="MobiDB-lite"/>
    </source>
</evidence>
<name>A0A4S2KE53_9HYME</name>
<feature type="compositionally biased region" description="Basic residues" evidence="1">
    <location>
        <begin position="26"/>
        <end position="36"/>
    </location>
</feature>
<feature type="region of interest" description="Disordered" evidence="1">
    <location>
        <begin position="1"/>
        <end position="51"/>
    </location>
</feature>
<reference evidence="2 3" key="1">
    <citation type="journal article" date="2019" name="Philos. Trans. R. Soc. Lond., B, Biol. Sci.">
        <title>Ant behaviour and brain gene expression of defending hosts depend on the ecological success of the intruding social parasite.</title>
        <authorList>
            <person name="Kaur R."/>
            <person name="Stoldt M."/>
            <person name="Jongepier E."/>
            <person name="Feldmeyer B."/>
            <person name="Menzel F."/>
            <person name="Bornberg-Bauer E."/>
            <person name="Foitzik S."/>
        </authorList>
    </citation>
    <scope>NUCLEOTIDE SEQUENCE [LARGE SCALE GENOMIC DNA]</scope>
    <source>
        <tissue evidence="2">Whole body</tissue>
    </source>
</reference>
<dbReference type="EMBL" id="QBLH01002999">
    <property type="protein sequence ID" value="TGZ46039.1"/>
    <property type="molecule type" value="Genomic_DNA"/>
</dbReference>
<evidence type="ECO:0000313" key="3">
    <source>
        <dbReference type="Proteomes" id="UP000310200"/>
    </source>
</evidence>
<accession>A0A4S2KE53</accession>
<gene>
    <name evidence="2" type="ORF">DBV15_09732</name>
</gene>
<feature type="compositionally biased region" description="Low complexity" evidence="1">
    <location>
        <begin position="1"/>
        <end position="19"/>
    </location>
</feature>
<organism evidence="2 3">
    <name type="scientific">Temnothorax longispinosus</name>
    <dbReference type="NCBI Taxonomy" id="300112"/>
    <lineage>
        <taxon>Eukaryota</taxon>
        <taxon>Metazoa</taxon>
        <taxon>Ecdysozoa</taxon>
        <taxon>Arthropoda</taxon>
        <taxon>Hexapoda</taxon>
        <taxon>Insecta</taxon>
        <taxon>Pterygota</taxon>
        <taxon>Neoptera</taxon>
        <taxon>Endopterygota</taxon>
        <taxon>Hymenoptera</taxon>
        <taxon>Apocrita</taxon>
        <taxon>Aculeata</taxon>
        <taxon>Formicoidea</taxon>
        <taxon>Formicidae</taxon>
        <taxon>Myrmicinae</taxon>
        <taxon>Temnothorax</taxon>
    </lineage>
</organism>
<keyword evidence="3" id="KW-1185">Reference proteome</keyword>